<reference evidence="2 3" key="1">
    <citation type="journal article" date="2018" name="Nat. Ecol. Evol.">
        <title>Pezizomycetes genomes reveal the molecular basis of ectomycorrhizal truffle lifestyle.</title>
        <authorList>
            <person name="Murat C."/>
            <person name="Payen T."/>
            <person name="Noel B."/>
            <person name="Kuo A."/>
            <person name="Morin E."/>
            <person name="Chen J."/>
            <person name="Kohler A."/>
            <person name="Krizsan K."/>
            <person name="Balestrini R."/>
            <person name="Da Silva C."/>
            <person name="Montanini B."/>
            <person name="Hainaut M."/>
            <person name="Levati E."/>
            <person name="Barry K.W."/>
            <person name="Belfiori B."/>
            <person name="Cichocki N."/>
            <person name="Clum A."/>
            <person name="Dockter R.B."/>
            <person name="Fauchery L."/>
            <person name="Guy J."/>
            <person name="Iotti M."/>
            <person name="Le Tacon F."/>
            <person name="Lindquist E.A."/>
            <person name="Lipzen A."/>
            <person name="Malagnac F."/>
            <person name="Mello A."/>
            <person name="Molinier V."/>
            <person name="Miyauchi S."/>
            <person name="Poulain J."/>
            <person name="Riccioni C."/>
            <person name="Rubini A."/>
            <person name="Sitrit Y."/>
            <person name="Splivallo R."/>
            <person name="Traeger S."/>
            <person name="Wang M."/>
            <person name="Zifcakova L."/>
            <person name="Wipf D."/>
            <person name="Zambonelli A."/>
            <person name="Paolocci F."/>
            <person name="Nowrousian M."/>
            <person name="Ottonello S."/>
            <person name="Baldrian P."/>
            <person name="Spatafora J.W."/>
            <person name="Henrissat B."/>
            <person name="Nagy L.G."/>
            <person name="Aury J.M."/>
            <person name="Wincker P."/>
            <person name="Grigoriev I.V."/>
            <person name="Bonfante P."/>
            <person name="Martin F.M."/>
        </authorList>
    </citation>
    <scope>NUCLEOTIDE SEQUENCE [LARGE SCALE GENOMIC DNA]</scope>
    <source>
        <strain evidence="2 3">ATCC MYA-4762</strain>
    </source>
</reference>
<name>A0A3N4L722_9PEZI</name>
<protein>
    <submittedName>
        <fullName evidence="2">Uncharacterized protein</fullName>
    </submittedName>
</protein>
<evidence type="ECO:0000256" key="1">
    <source>
        <dbReference type="SAM" id="MobiDB-lite"/>
    </source>
</evidence>
<sequence>MPGKGKRKDNPGKMDRVNPPYKTRIPVTDHPEPQHSTPNSRTLRPPSPPPRDGYESDTSDTSVPLTESEIEETIEVFNNSSMGFVMIMNRLIDDMGQDGDVWGFALAELHSAMVKAFGTREEIGTTSSIQEGAARYKKELITTILRKYSQVPPTPAPTTTRTTGTQTTPSITPTSNSISTNTDPPKSPPVTHTSSQTTPPTPNRSRPPTASPPIRTRI</sequence>
<gene>
    <name evidence="2" type="ORF">L211DRAFT_871833</name>
</gene>
<feature type="region of interest" description="Disordered" evidence="1">
    <location>
        <begin position="1"/>
        <end position="66"/>
    </location>
</feature>
<dbReference type="EMBL" id="ML121634">
    <property type="protein sequence ID" value="RPB18386.1"/>
    <property type="molecule type" value="Genomic_DNA"/>
</dbReference>
<evidence type="ECO:0000313" key="3">
    <source>
        <dbReference type="Proteomes" id="UP000267821"/>
    </source>
</evidence>
<feature type="region of interest" description="Disordered" evidence="1">
    <location>
        <begin position="147"/>
        <end position="218"/>
    </location>
</feature>
<organism evidence="2 3">
    <name type="scientific">Terfezia boudieri ATCC MYA-4762</name>
    <dbReference type="NCBI Taxonomy" id="1051890"/>
    <lineage>
        <taxon>Eukaryota</taxon>
        <taxon>Fungi</taxon>
        <taxon>Dikarya</taxon>
        <taxon>Ascomycota</taxon>
        <taxon>Pezizomycotina</taxon>
        <taxon>Pezizomycetes</taxon>
        <taxon>Pezizales</taxon>
        <taxon>Pezizaceae</taxon>
        <taxon>Terfezia</taxon>
    </lineage>
</organism>
<dbReference type="InParanoid" id="A0A3N4L722"/>
<evidence type="ECO:0000313" key="2">
    <source>
        <dbReference type="EMBL" id="RPB18386.1"/>
    </source>
</evidence>
<dbReference type="Proteomes" id="UP000267821">
    <property type="component" value="Unassembled WGS sequence"/>
</dbReference>
<feature type="compositionally biased region" description="Low complexity" evidence="1">
    <location>
        <begin position="157"/>
        <end position="208"/>
    </location>
</feature>
<dbReference type="AlphaFoldDB" id="A0A3N4L722"/>
<proteinExistence type="predicted"/>
<accession>A0A3N4L722</accession>
<keyword evidence="3" id="KW-1185">Reference proteome</keyword>